<dbReference type="Proteomes" id="UP000000378">
    <property type="component" value="Chromosome"/>
</dbReference>
<dbReference type="RefSeq" id="WP_013174544.1">
    <property type="nucleotide sequence ID" value="NC_014220.1"/>
</dbReference>
<dbReference type="SUPFAM" id="SSF54862">
    <property type="entry name" value="4Fe-4S ferredoxins"/>
    <property type="match status" value="1"/>
</dbReference>
<dbReference type="HOGENOM" id="CLU_023205_3_1_9"/>
<dbReference type="KEGG" id="slp:Slip_0358"/>
<dbReference type="eggNOG" id="COG1146">
    <property type="taxonomic scope" value="Bacteria"/>
</dbReference>
<dbReference type="OrthoDB" id="9804790at2"/>
<keyword evidence="2" id="KW-0408">Iron</keyword>
<dbReference type="SUPFAM" id="SSF51430">
    <property type="entry name" value="NAD(P)-linked oxidoreductase"/>
    <property type="match status" value="1"/>
</dbReference>
<reference evidence="5 6" key="2">
    <citation type="journal article" date="2010" name="Stand. Genomic Sci.">
        <title>Complete genome sequence of Syntrophothermus lipocalidus type strain (TGB-C1).</title>
        <authorList>
            <person name="Djao O.D."/>
            <person name="Zhang X."/>
            <person name="Lucas S."/>
            <person name="Lapidus A."/>
            <person name="Del Rio T.G."/>
            <person name="Nolan M."/>
            <person name="Tice H."/>
            <person name="Cheng J.F."/>
            <person name="Han C."/>
            <person name="Tapia R."/>
            <person name="Goodwin L."/>
            <person name="Pitluck S."/>
            <person name="Liolios K."/>
            <person name="Ivanova N."/>
            <person name="Mavromatis K."/>
            <person name="Mikhailova N."/>
            <person name="Ovchinnikova G."/>
            <person name="Pati A."/>
            <person name="Brambilla E."/>
            <person name="Chen A."/>
            <person name="Palaniappan K."/>
            <person name="Land M."/>
            <person name="Hauser L."/>
            <person name="Chang Y.J."/>
            <person name="Jeffries C.D."/>
            <person name="Rohde M."/>
            <person name="Sikorski J."/>
            <person name="Spring S."/>
            <person name="Goker M."/>
            <person name="Detter J.C."/>
            <person name="Woyke T."/>
            <person name="Bristow J."/>
            <person name="Eisen J.A."/>
            <person name="Markowitz V."/>
            <person name="Hugenholtz P."/>
            <person name="Kyrpides N.C."/>
            <person name="Klenk H.P."/>
        </authorList>
    </citation>
    <scope>NUCLEOTIDE SEQUENCE [LARGE SCALE GENOMIC DNA]</scope>
    <source>
        <strain evidence="6">DSM 12680 / TGB-C1</strain>
    </source>
</reference>
<evidence type="ECO:0000256" key="1">
    <source>
        <dbReference type="ARBA" id="ARBA00022723"/>
    </source>
</evidence>
<dbReference type="PROSITE" id="PS00198">
    <property type="entry name" value="4FE4S_FER_1"/>
    <property type="match status" value="1"/>
</dbReference>
<dbReference type="Gene3D" id="3.30.70.20">
    <property type="match status" value="1"/>
</dbReference>
<dbReference type="GO" id="GO:0046872">
    <property type="term" value="F:metal ion binding"/>
    <property type="evidence" value="ECO:0007669"/>
    <property type="project" value="UniProtKB-KW"/>
</dbReference>
<dbReference type="CDD" id="cd19100">
    <property type="entry name" value="AKR_unchar"/>
    <property type="match status" value="1"/>
</dbReference>
<accession>D7CK28</accession>
<evidence type="ECO:0000313" key="5">
    <source>
        <dbReference type="EMBL" id="ADI01142.1"/>
    </source>
</evidence>
<dbReference type="PRINTS" id="PR00069">
    <property type="entry name" value="ALDKETRDTASE"/>
</dbReference>
<protein>
    <submittedName>
        <fullName evidence="5">Aldo/keto reductase</fullName>
    </submittedName>
</protein>
<evidence type="ECO:0000256" key="2">
    <source>
        <dbReference type="ARBA" id="ARBA00023004"/>
    </source>
</evidence>
<sequence>MSSESDRLQYVRLGRTGVVISRLCFGVLTVGPLQANLPLEEGAEVIAYALNRGINFLDTAEAYQTYPYIRRALELARVQPVIATKSYAYTRQGMKESLDRARDEMGIKTVDIFLLHEQENELTLAGHREALEFLFEARRKGWVRAVGISTHSVRGVVAGTKNEGIEVIHPIINLTGLGIMDGSREQMLAAVALAREKGKGLYAMKALGGGNLGQQAHRALSFVNSIPYIDAIAVGMKSKAEVDLNLTWIQGRRDQVLEEIVGAQGRNLLIESWCRGCGSCLEACRYQALELQEGRVEVKKEKCILCGYCSRYCPDFCIKIV</sequence>
<evidence type="ECO:0000259" key="4">
    <source>
        <dbReference type="PROSITE" id="PS51379"/>
    </source>
</evidence>
<dbReference type="PROSITE" id="PS51379">
    <property type="entry name" value="4FE4S_FER_2"/>
    <property type="match status" value="2"/>
</dbReference>
<dbReference type="Gene3D" id="3.20.20.100">
    <property type="entry name" value="NADP-dependent oxidoreductase domain"/>
    <property type="match status" value="1"/>
</dbReference>
<feature type="domain" description="4Fe-4S ferredoxin-type" evidence="4">
    <location>
        <begin position="294"/>
        <end position="321"/>
    </location>
</feature>
<proteinExistence type="predicted"/>
<dbReference type="InterPro" id="IPR020471">
    <property type="entry name" value="AKR"/>
</dbReference>
<dbReference type="GO" id="GO:0016491">
    <property type="term" value="F:oxidoreductase activity"/>
    <property type="evidence" value="ECO:0007669"/>
    <property type="project" value="InterPro"/>
</dbReference>
<name>D7CK28_SYNLT</name>
<dbReference type="Pfam" id="PF00248">
    <property type="entry name" value="Aldo_ket_red"/>
    <property type="match status" value="1"/>
</dbReference>
<evidence type="ECO:0000313" key="6">
    <source>
        <dbReference type="Proteomes" id="UP000000378"/>
    </source>
</evidence>
<keyword evidence="6" id="KW-1185">Reference proteome</keyword>
<dbReference type="Pfam" id="PF12838">
    <property type="entry name" value="Fer4_7"/>
    <property type="match status" value="1"/>
</dbReference>
<dbReference type="AlphaFoldDB" id="D7CK28"/>
<dbReference type="InterPro" id="IPR017896">
    <property type="entry name" value="4Fe4S_Fe-S-bd"/>
</dbReference>
<dbReference type="InterPro" id="IPR053135">
    <property type="entry name" value="AKR2_Oxidoreductase"/>
</dbReference>
<organism evidence="5 6">
    <name type="scientific">Syntrophothermus lipocalidus (strain DSM 12680 / TGB-C1)</name>
    <dbReference type="NCBI Taxonomy" id="643648"/>
    <lineage>
        <taxon>Bacteria</taxon>
        <taxon>Bacillati</taxon>
        <taxon>Bacillota</taxon>
        <taxon>Clostridia</taxon>
        <taxon>Eubacteriales</taxon>
        <taxon>Syntrophomonadaceae</taxon>
        <taxon>Syntrophothermus</taxon>
    </lineage>
</organism>
<keyword evidence="3" id="KW-0411">Iron-sulfur</keyword>
<dbReference type="PANTHER" id="PTHR43312">
    <property type="entry name" value="D-THREO-ALDOSE 1-DEHYDROGENASE"/>
    <property type="match status" value="1"/>
</dbReference>
<dbReference type="STRING" id="643648.Slip_0358"/>
<dbReference type="InterPro" id="IPR036812">
    <property type="entry name" value="NAD(P)_OxRdtase_dom_sf"/>
</dbReference>
<dbReference type="InterPro" id="IPR017900">
    <property type="entry name" value="4Fe4S_Fe_S_CS"/>
</dbReference>
<dbReference type="PANTHER" id="PTHR43312:SF1">
    <property type="entry name" value="NADP-DEPENDENT OXIDOREDUCTASE DOMAIN-CONTAINING PROTEIN"/>
    <property type="match status" value="1"/>
</dbReference>
<keyword evidence="1" id="KW-0479">Metal-binding</keyword>
<dbReference type="eggNOG" id="COG0667">
    <property type="taxonomic scope" value="Bacteria"/>
</dbReference>
<dbReference type="EMBL" id="CP002048">
    <property type="protein sequence ID" value="ADI01142.1"/>
    <property type="molecule type" value="Genomic_DNA"/>
</dbReference>
<feature type="domain" description="4Fe-4S ferredoxin-type" evidence="4">
    <location>
        <begin position="265"/>
        <end position="293"/>
    </location>
</feature>
<evidence type="ECO:0000256" key="3">
    <source>
        <dbReference type="ARBA" id="ARBA00023014"/>
    </source>
</evidence>
<dbReference type="InterPro" id="IPR023210">
    <property type="entry name" value="NADP_OxRdtase_dom"/>
</dbReference>
<gene>
    <name evidence="5" type="ordered locus">Slip_0358</name>
</gene>
<dbReference type="GO" id="GO:0051536">
    <property type="term" value="F:iron-sulfur cluster binding"/>
    <property type="evidence" value="ECO:0007669"/>
    <property type="project" value="UniProtKB-KW"/>
</dbReference>
<reference evidence="6" key="1">
    <citation type="journal article" date="2010" name="Stand. Genomic Sci.">
        <title>Complete genome sequence of Syntrophothermus lipocalidus type strain (TGB-C1T).</title>
        <authorList>
            <consortium name="US DOE Joint Genome Institute (JGI-PGF)"/>
            <person name="Djao O."/>
            <person name="Zhang X."/>
            <person name="Lucas S."/>
            <person name="Lapidus A."/>
            <person name="Glavina Del Rio T."/>
            <person name="Nolan M."/>
            <person name="Tice H."/>
            <person name="Cheng J."/>
            <person name="Han C."/>
            <person name="Tapia R."/>
            <person name="Goodwin L."/>
            <person name="Pitluck S."/>
            <person name="Liolios K."/>
            <person name="Ivanova N."/>
            <person name="Mavromatis K."/>
            <person name="Mikhailova N."/>
            <person name="Ovchinnikova G."/>
            <person name="Pati A."/>
            <person name="Brambilla E."/>
            <person name="Chen A."/>
            <person name="Palaniappan K."/>
            <person name="Land M."/>
            <person name="Hauser L."/>
            <person name="Chang Y."/>
            <person name="Jeffries C."/>
            <person name="Rohde M."/>
            <person name="Sikorski J."/>
            <person name="Spring S."/>
            <person name="Goker M."/>
            <person name="Detter J."/>
            <person name="Woyke T."/>
            <person name="Bristow J."/>
            <person name="Eisen J."/>
            <person name="Markowitz V."/>
            <person name="Hugenholtz P."/>
            <person name="Kyrpides N."/>
            <person name="Klenk H."/>
        </authorList>
    </citation>
    <scope>NUCLEOTIDE SEQUENCE [LARGE SCALE GENOMIC DNA]</scope>
    <source>
        <strain evidence="6">DSM 12680 / TGB-C1</strain>
    </source>
</reference>